<evidence type="ECO:0000313" key="3">
    <source>
        <dbReference type="Proteomes" id="UP000193689"/>
    </source>
</evidence>
<accession>A0A1Y2EIK1</accession>
<keyword evidence="1" id="KW-0812">Transmembrane</keyword>
<evidence type="ECO:0000256" key="1">
    <source>
        <dbReference type="SAM" id="Phobius"/>
    </source>
</evidence>
<dbReference type="InParanoid" id="A0A1Y2EIK1"/>
<proteinExistence type="predicted"/>
<dbReference type="RefSeq" id="XP_040720992.1">
    <property type="nucleotide sequence ID" value="XM_040865826.1"/>
</dbReference>
<gene>
    <name evidence="2" type="ORF">BCR38DRAFT_9821</name>
</gene>
<dbReference type="Gene3D" id="2.120.10.70">
    <property type="entry name" value="Fucose-specific lectin"/>
    <property type="match status" value="1"/>
</dbReference>
<dbReference type="OrthoDB" id="5396810at2759"/>
<dbReference type="EMBL" id="MCFJ01000001">
    <property type="protein sequence ID" value="ORY71400.1"/>
    <property type="molecule type" value="Genomic_DNA"/>
</dbReference>
<keyword evidence="1" id="KW-0472">Membrane</keyword>
<keyword evidence="1" id="KW-1133">Transmembrane helix</keyword>
<protein>
    <recommendedName>
        <fullName evidence="4">Fucose-specific lectin</fullName>
    </recommendedName>
</protein>
<keyword evidence="3" id="KW-1185">Reference proteome</keyword>
<reference evidence="2 3" key="1">
    <citation type="submission" date="2016-07" db="EMBL/GenBank/DDBJ databases">
        <title>Pervasive Adenine N6-methylation of Active Genes in Fungi.</title>
        <authorList>
            <consortium name="DOE Joint Genome Institute"/>
            <person name="Mondo S.J."/>
            <person name="Dannebaum R.O."/>
            <person name="Kuo R.C."/>
            <person name="Labutti K."/>
            <person name="Haridas S."/>
            <person name="Kuo A."/>
            <person name="Salamov A."/>
            <person name="Ahrendt S.R."/>
            <person name="Lipzen A."/>
            <person name="Sullivan W."/>
            <person name="Andreopoulos W.B."/>
            <person name="Clum A."/>
            <person name="Lindquist E."/>
            <person name="Daum C."/>
            <person name="Ramamoorthy G.K."/>
            <person name="Gryganskyi A."/>
            <person name="Culley D."/>
            <person name="Magnuson J.K."/>
            <person name="James T.Y."/>
            <person name="O'Malley M.A."/>
            <person name="Stajich J.E."/>
            <person name="Spatafora J.W."/>
            <person name="Visel A."/>
            <person name="Grigoriev I.V."/>
        </authorList>
    </citation>
    <scope>NUCLEOTIDE SEQUENCE [LARGE SCALE GENOMIC DNA]</scope>
    <source>
        <strain evidence="2 3">CBS 129021</strain>
    </source>
</reference>
<dbReference type="SUPFAM" id="SSF89372">
    <property type="entry name" value="Fucose-specific lectin"/>
    <property type="match status" value="1"/>
</dbReference>
<organism evidence="2 3">
    <name type="scientific">Pseudomassariella vexata</name>
    <dbReference type="NCBI Taxonomy" id="1141098"/>
    <lineage>
        <taxon>Eukaryota</taxon>
        <taxon>Fungi</taxon>
        <taxon>Dikarya</taxon>
        <taxon>Ascomycota</taxon>
        <taxon>Pezizomycotina</taxon>
        <taxon>Sordariomycetes</taxon>
        <taxon>Xylariomycetidae</taxon>
        <taxon>Amphisphaeriales</taxon>
        <taxon>Pseudomassariaceae</taxon>
        <taxon>Pseudomassariella</taxon>
    </lineage>
</organism>
<dbReference type="STRING" id="1141098.A0A1Y2EIK1"/>
<name>A0A1Y2EIK1_9PEZI</name>
<evidence type="ECO:0000313" key="2">
    <source>
        <dbReference type="EMBL" id="ORY71400.1"/>
    </source>
</evidence>
<comment type="caution">
    <text evidence="2">The sequence shown here is derived from an EMBL/GenBank/DDBJ whole genome shotgun (WGS) entry which is preliminary data.</text>
</comment>
<dbReference type="AlphaFoldDB" id="A0A1Y2EIK1"/>
<sequence>MSGNGIYSTLEVAGSEIVEKFIVVPPEESPVKSKMAGSSREANLPQVDYNKSLPELVQSRDEDLPEALLGQRSHAKPWTLECAASDITENEKTIWGLKRRRFYMVVVVVLFVAVAIAIGGGIGGTIWRNGSRGNIPADPSVKVHSSSKLAAANWTDPLGTEYYAVFWQASSADLMVSLWCSTSNWTVSNISTSVSVSAINGTPLAAAARGYPYTSLSLGGFGVTLFYLSPEHTVEQLYTTDFELGNWTKGTLSEAGVKWTANPSSQLAVWWSLCGTGCTGNLRVLYQDDQQTLRSLNSSNWGNATSVKAELGVGAGITITGLTVNYDQTWEGHSTQRLYYHDAGMVQEVGWGDEGNAEDVISVPFPWVLPSRRLFCRRPRFHETLGRGGGISY</sequence>
<dbReference type="Proteomes" id="UP000193689">
    <property type="component" value="Unassembled WGS sequence"/>
</dbReference>
<evidence type="ECO:0008006" key="4">
    <source>
        <dbReference type="Google" id="ProtNLM"/>
    </source>
</evidence>
<dbReference type="GeneID" id="63782038"/>
<feature type="transmembrane region" description="Helical" evidence="1">
    <location>
        <begin position="102"/>
        <end position="127"/>
    </location>
</feature>